<proteinExistence type="predicted"/>
<accession>A0A0S4KGG0</accession>
<sequence>MDNKEESISILQNMNQFCGADVPGFNWSFNDTVTVLKKLLNTIEAQYWRLEQETTMFCTLFPAWLKKFDVVCFEYTLLAAVEKWGNCPRTDGDEVKVVRLVLAYAGNSNNKNKVDAYTKSFVPSVGTFSL</sequence>
<dbReference type="EMBL" id="CYKH01001608">
    <property type="protein sequence ID" value="CUI14752.1"/>
    <property type="molecule type" value="Genomic_DNA"/>
</dbReference>
<organism evidence="1 2">
    <name type="scientific">Bodo saltans</name>
    <name type="common">Flagellated protozoan</name>
    <dbReference type="NCBI Taxonomy" id="75058"/>
    <lineage>
        <taxon>Eukaryota</taxon>
        <taxon>Discoba</taxon>
        <taxon>Euglenozoa</taxon>
        <taxon>Kinetoplastea</taxon>
        <taxon>Metakinetoplastina</taxon>
        <taxon>Eubodonida</taxon>
        <taxon>Bodonidae</taxon>
        <taxon>Bodo</taxon>
    </lineage>
</organism>
<name>A0A0S4KGG0_BODSA</name>
<dbReference type="VEuPathDB" id="TriTrypDB:BSAL_13320"/>
<dbReference type="AlphaFoldDB" id="A0A0S4KGG0"/>
<reference evidence="2" key="1">
    <citation type="submission" date="2015-09" db="EMBL/GenBank/DDBJ databases">
        <authorList>
            <consortium name="Pathogen Informatics"/>
        </authorList>
    </citation>
    <scope>NUCLEOTIDE SEQUENCE [LARGE SCALE GENOMIC DNA]</scope>
    <source>
        <strain evidence="2">Lake Konstanz</strain>
    </source>
</reference>
<keyword evidence="2" id="KW-1185">Reference proteome</keyword>
<gene>
    <name evidence="1" type="ORF">BSAL_13320</name>
</gene>
<evidence type="ECO:0000313" key="1">
    <source>
        <dbReference type="EMBL" id="CUI14752.1"/>
    </source>
</evidence>
<dbReference type="Proteomes" id="UP000051952">
    <property type="component" value="Unassembled WGS sequence"/>
</dbReference>
<protein>
    <submittedName>
        <fullName evidence="1">Uncharacterized protein</fullName>
    </submittedName>
</protein>
<evidence type="ECO:0000313" key="2">
    <source>
        <dbReference type="Proteomes" id="UP000051952"/>
    </source>
</evidence>